<name>A0A9P9J9T5_9HYPO</name>
<evidence type="ECO:0000313" key="1">
    <source>
        <dbReference type="EMBL" id="KAH7157682.1"/>
    </source>
</evidence>
<evidence type="ECO:0000313" key="2">
    <source>
        <dbReference type="Proteomes" id="UP000717696"/>
    </source>
</evidence>
<dbReference type="AlphaFoldDB" id="A0A9P9J9T5"/>
<gene>
    <name evidence="1" type="ORF">B0J13DRAFT_520409</name>
</gene>
<reference evidence="1" key="1">
    <citation type="journal article" date="2021" name="Nat. Commun.">
        <title>Genetic determinants of endophytism in the Arabidopsis root mycobiome.</title>
        <authorList>
            <person name="Mesny F."/>
            <person name="Miyauchi S."/>
            <person name="Thiergart T."/>
            <person name="Pickel B."/>
            <person name="Atanasova L."/>
            <person name="Karlsson M."/>
            <person name="Huettel B."/>
            <person name="Barry K.W."/>
            <person name="Haridas S."/>
            <person name="Chen C."/>
            <person name="Bauer D."/>
            <person name="Andreopoulos W."/>
            <person name="Pangilinan J."/>
            <person name="LaButti K."/>
            <person name="Riley R."/>
            <person name="Lipzen A."/>
            <person name="Clum A."/>
            <person name="Drula E."/>
            <person name="Henrissat B."/>
            <person name="Kohler A."/>
            <person name="Grigoriev I.V."/>
            <person name="Martin F.M."/>
            <person name="Hacquard S."/>
        </authorList>
    </citation>
    <scope>NUCLEOTIDE SEQUENCE</scope>
    <source>
        <strain evidence="1">MPI-CAGE-AT-0021</strain>
    </source>
</reference>
<protein>
    <submittedName>
        <fullName evidence="1">Uncharacterized protein</fullName>
    </submittedName>
</protein>
<dbReference type="Proteomes" id="UP000717696">
    <property type="component" value="Unassembled WGS sequence"/>
</dbReference>
<dbReference type="EMBL" id="JAGMUU010000003">
    <property type="protein sequence ID" value="KAH7157682.1"/>
    <property type="molecule type" value="Genomic_DNA"/>
</dbReference>
<proteinExistence type="predicted"/>
<sequence>MLQPTCSTVRGVAVIASGGRRRDPPALPDRIATVTDQAQLEDALCIASPAVVKTMPIGDAQERNPRTIATERPSASVQRKMKNFSLRDDTASFLCNQPLSTWGLDAPIAAAHPRICPTPLSSQSEAAVGNGDYSVWGQLMGEPEKPSPLVSSCHREPLVAMIYREASAEERRNDALHASRLYLPTKDCGLFLLRSSFGIDEPSFTRR</sequence>
<accession>A0A9P9J9T5</accession>
<comment type="caution">
    <text evidence="1">The sequence shown here is derived from an EMBL/GenBank/DDBJ whole genome shotgun (WGS) entry which is preliminary data.</text>
</comment>
<organism evidence="1 2">
    <name type="scientific">Dactylonectria estremocensis</name>
    <dbReference type="NCBI Taxonomy" id="1079267"/>
    <lineage>
        <taxon>Eukaryota</taxon>
        <taxon>Fungi</taxon>
        <taxon>Dikarya</taxon>
        <taxon>Ascomycota</taxon>
        <taxon>Pezizomycotina</taxon>
        <taxon>Sordariomycetes</taxon>
        <taxon>Hypocreomycetidae</taxon>
        <taxon>Hypocreales</taxon>
        <taxon>Nectriaceae</taxon>
        <taxon>Dactylonectria</taxon>
    </lineage>
</organism>
<keyword evidence="2" id="KW-1185">Reference proteome</keyword>